<sequence>MRVCGTHITIHEAHELSKFVTLRVFADPVKEKSDEVLKNGHLLPGADGQALVVTLDEVKIVTGPVERLEFRREFEEEGLAGSVEMVAHVQRARGQRAKHLTYIALCIFYHQEDRALYLGHFPVHAVQAKSMLAGAEDEGPEVALRPGWQVPAQLLPVLVAEDLSGANQVGNDDVVVYGDGAVRVQSSPELLAHRQYLEEGINDALSDRERILSSVAYVERWNITGGDETTRGTRYHWSSKPKNSKSNTSKDHYAFTSVALISISDIIPTSSKEEDNDELLFLHGFYPPSVLNQGGPRWINQDGVTRFLRGHHHRVLARVTSIHDNRGRDSKPRCKPKKMIKITRFYHTCISGCVYDYSTDRTNGEITCPRLQFYR</sequence>
<organism evidence="2 3">
    <name type="scientific">Melipona quadrifasciata</name>
    <dbReference type="NCBI Taxonomy" id="166423"/>
    <lineage>
        <taxon>Eukaryota</taxon>
        <taxon>Metazoa</taxon>
        <taxon>Ecdysozoa</taxon>
        <taxon>Arthropoda</taxon>
        <taxon>Hexapoda</taxon>
        <taxon>Insecta</taxon>
        <taxon>Pterygota</taxon>
        <taxon>Neoptera</taxon>
        <taxon>Endopterygota</taxon>
        <taxon>Hymenoptera</taxon>
        <taxon>Apocrita</taxon>
        <taxon>Aculeata</taxon>
        <taxon>Apoidea</taxon>
        <taxon>Anthophila</taxon>
        <taxon>Apidae</taxon>
        <taxon>Melipona</taxon>
    </lineage>
</organism>
<proteinExistence type="predicted"/>
<dbReference type="Proteomes" id="UP000053105">
    <property type="component" value="Unassembled WGS sequence"/>
</dbReference>
<evidence type="ECO:0000256" key="1">
    <source>
        <dbReference type="SAM" id="MobiDB-lite"/>
    </source>
</evidence>
<feature type="region of interest" description="Disordered" evidence="1">
    <location>
        <begin position="229"/>
        <end position="249"/>
    </location>
</feature>
<dbReference type="OrthoDB" id="10557399at2759"/>
<evidence type="ECO:0000313" key="2">
    <source>
        <dbReference type="EMBL" id="KOX77087.1"/>
    </source>
</evidence>
<name>A0A0M9A4J3_9HYME</name>
<feature type="compositionally biased region" description="Basic residues" evidence="1">
    <location>
        <begin position="233"/>
        <end position="243"/>
    </location>
</feature>
<dbReference type="AlphaFoldDB" id="A0A0M9A4J3"/>
<gene>
    <name evidence="2" type="ORF">WN51_10481</name>
</gene>
<evidence type="ECO:0000313" key="3">
    <source>
        <dbReference type="Proteomes" id="UP000053105"/>
    </source>
</evidence>
<accession>A0A0M9A4J3</accession>
<reference evidence="2 3" key="1">
    <citation type="submission" date="2015-07" db="EMBL/GenBank/DDBJ databases">
        <title>The genome of Melipona quadrifasciata.</title>
        <authorList>
            <person name="Pan H."/>
            <person name="Kapheim K."/>
        </authorList>
    </citation>
    <scope>NUCLEOTIDE SEQUENCE [LARGE SCALE GENOMIC DNA]</scope>
    <source>
        <strain evidence="2">0111107301</strain>
        <tissue evidence="2">Whole body</tissue>
    </source>
</reference>
<protein>
    <submittedName>
        <fullName evidence="2">Uncharacterized protein</fullName>
    </submittedName>
</protein>
<dbReference type="EMBL" id="KQ435736">
    <property type="protein sequence ID" value="KOX77087.1"/>
    <property type="molecule type" value="Genomic_DNA"/>
</dbReference>
<keyword evidence="3" id="KW-1185">Reference proteome</keyword>